<protein>
    <submittedName>
        <fullName evidence="2">Uncharacterized protein</fullName>
    </submittedName>
</protein>
<dbReference type="Proteomes" id="UP000434172">
    <property type="component" value="Unassembled WGS sequence"/>
</dbReference>
<dbReference type="AlphaFoldDB" id="A0A8H3W9I5"/>
<evidence type="ECO:0000256" key="1">
    <source>
        <dbReference type="SAM" id="SignalP"/>
    </source>
</evidence>
<reference evidence="2 3" key="1">
    <citation type="submission" date="2019-12" db="EMBL/GenBank/DDBJ databases">
        <title>A genome sequence resource for the geographically widespread anthracnose pathogen Colletotrichum asianum.</title>
        <authorList>
            <person name="Meng Y."/>
        </authorList>
    </citation>
    <scope>NUCLEOTIDE SEQUENCE [LARGE SCALE GENOMIC DNA]</scope>
    <source>
        <strain evidence="2 3">ICMP 18580</strain>
    </source>
</reference>
<keyword evidence="1" id="KW-0732">Signal</keyword>
<comment type="caution">
    <text evidence="2">The sequence shown here is derived from an EMBL/GenBank/DDBJ whole genome shotgun (WGS) entry which is preliminary data.</text>
</comment>
<accession>A0A8H3W9I5</accession>
<gene>
    <name evidence="2" type="ORF">GQ607_009762</name>
</gene>
<feature type="chain" id="PRO_5034260901" evidence="1">
    <location>
        <begin position="20"/>
        <end position="166"/>
    </location>
</feature>
<feature type="signal peptide" evidence="1">
    <location>
        <begin position="1"/>
        <end position="19"/>
    </location>
</feature>
<name>A0A8H3W9I5_9PEZI</name>
<proteinExistence type="predicted"/>
<keyword evidence="3" id="KW-1185">Reference proteome</keyword>
<sequence>MYLSWQILIAALISTTVAGVIPTTDGTHVNKESNLITRSQQELITQGAAPTNEEVTKLAVATALGERSIDASMKASSRDTDTMGIGSNPVIDVVRESPESMNDPQSYDVIVRDPDGSGVTNITMELLDNRFFDWMWDISGLSRRMIFCVSTLPLFEPQQMQSGMAD</sequence>
<evidence type="ECO:0000313" key="2">
    <source>
        <dbReference type="EMBL" id="KAF0322999.1"/>
    </source>
</evidence>
<organism evidence="2 3">
    <name type="scientific">Colletotrichum asianum</name>
    <dbReference type="NCBI Taxonomy" id="702518"/>
    <lineage>
        <taxon>Eukaryota</taxon>
        <taxon>Fungi</taxon>
        <taxon>Dikarya</taxon>
        <taxon>Ascomycota</taxon>
        <taxon>Pezizomycotina</taxon>
        <taxon>Sordariomycetes</taxon>
        <taxon>Hypocreomycetidae</taxon>
        <taxon>Glomerellales</taxon>
        <taxon>Glomerellaceae</taxon>
        <taxon>Colletotrichum</taxon>
        <taxon>Colletotrichum gloeosporioides species complex</taxon>
    </lineage>
</organism>
<dbReference type="OrthoDB" id="4823688at2759"/>
<evidence type="ECO:0000313" key="3">
    <source>
        <dbReference type="Proteomes" id="UP000434172"/>
    </source>
</evidence>
<dbReference type="EMBL" id="WOWK01000056">
    <property type="protein sequence ID" value="KAF0322999.1"/>
    <property type="molecule type" value="Genomic_DNA"/>
</dbReference>